<proteinExistence type="predicted"/>
<dbReference type="Proteomes" id="UP000190852">
    <property type="component" value="Unassembled WGS sequence"/>
</dbReference>
<protein>
    <submittedName>
        <fullName evidence="10">Hemolysin, contains CBS domains</fullName>
    </submittedName>
</protein>
<sequence length="416" mass="47967">MLTYIFISLLTIAFFSGMEIAFISSNKIRFELEKRNKRFSSYILSFFYRNPYEFISLMLVGYYLSLIVYVLLIASYIESSIGLFVDNQILFIFIQSFFATILILIAGEFLPKTIFKTNPNLYLKIFSIPLAVFYVVLYPVTKIITLITFLILTVFGIKDWKRTVGKSLGKVDLDFFIQQSLENLQQKAEIENEVKIFQNALDFSNVRLRDCMVPRTEIVACDKQTSIQELKNKFIETGYSKILVFNDSIDGIVGYIHSSELFTDIKDWTTRIISVPIVPENMTANTLMKMLLQEKRSIAVVVDEFGGTAGIVTLEDLVEEIFGEIEDEHDMKSLISKQLSEKEYLVSGRLEVDLLNEKFDLDLPESDDYQTIAGYILHNYQKFPKVNEIIDIGRYSMKIVKVTSTKIELVRIKVID</sequence>
<evidence type="ECO:0000256" key="3">
    <source>
        <dbReference type="ARBA" id="ARBA00022737"/>
    </source>
</evidence>
<dbReference type="Gene3D" id="3.30.465.10">
    <property type="match status" value="1"/>
</dbReference>
<evidence type="ECO:0000256" key="8">
    <source>
        <dbReference type="SAM" id="Phobius"/>
    </source>
</evidence>
<keyword evidence="5 7" id="KW-0129">CBS domain</keyword>
<dbReference type="CDD" id="cd04590">
    <property type="entry name" value="CBS_pair_CorC_HlyC_assoc"/>
    <property type="match status" value="1"/>
</dbReference>
<evidence type="ECO:0000256" key="4">
    <source>
        <dbReference type="ARBA" id="ARBA00022989"/>
    </source>
</evidence>
<dbReference type="PANTHER" id="PTHR22777">
    <property type="entry name" value="HEMOLYSIN-RELATED"/>
    <property type="match status" value="1"/>
</dbReference>
<evidence type="ECO:0000313" key="10">
    <source>
        <dbReference type="EMBL" id="SKB81421.1"/>
    </source>
</evidence>
<keyword evidence="3" id="KW-0677">Repeat</keyword>
<dbReference type="SUPFAM" id="SSF54631">
    <property type="entry name" value="CBS-domain pair"/>
    <property type="match status" value="1"/>
</dbReference>
<dbReference type="Pfam" id="PF03471">
    <property type="entry name" value="CorC_HlyC"/>
    <property type="match status" value="1"/>
</dbReference>
<dbReference type="GO" id="GO:0050660">
    <property type="term" value="F:flavin adenine dinucleotide binding"/>
    <property type="evidence" value="ECO:0007669"/>
    <property type="project" value="InterPro"/>
</dbReference>
<organism evidence="10 11">
    <name type="scientific">Parabacteroides chartae</name>
    <dbReference type="NCBI Taxonomy" id="1037355"/>
    <lineage>
        <taxon>Bacteria</taxon>
        <taxon>Pseudomonadati</taxon>
        <taxon>Bacteroidota</taxon>
        <taxon>Bacteroidia</taxon>
        <taxon>Bacteroidales</taxon>
        <taxon>Tannerellaceae</taxon>
        <taxon>Parabacteroides</taxon>
    </lineage>
</organism>
<evidence type="ECO:0000313" key="11">
    <source>
        <dbReference type="Proteomes" id="UP000190852"/>
    </source>
</evidence>
<dbReference type="InterPro" id="IPR002550">
    <property type="entry name" value="CNNM"/>
</dbReference>
<dbReference type="Gene3D" id="3.10.580.10">
    <property type="entry name" value="CBS-domain"/>
    <property type="match status" value="1"/>
</dbReference>
<dbReference type="InterPro" id="IPR046342">
    <property type="entry name" value="CBS_dom_sf"/>
</dbReference>
<dbReference type="InterPro" id="IPR000644">
    <property type="entry name" value="CBS_dom"/>
</dbReference>
<dbReference type="InterPro" id="IPR005170">
    <property type="entry name" value="Transptr-assoc_dom"/>
</dbReference>
<evidence type="ECO:0000256" key="2">
    <source>
        <dbReference type="ARBA" id="ARBA00022692"/>
    </source>
</evidence>
<evidence type="ECO:0000256" key="6">
    <source>
        <dbReference type="ARBA" id="ARBA00023136"/>
    </source>
</evidence>
<name>A0A1T5EBZ5_9BACT</name>
<reference evidence="11" key="1">
    <citation type="submission" date="2017-02" db="EMBL/GenBank/DDBJ databases">
        <authorList>
            <person name="Varghese N."/>
            <person name="Submissions S."/>
        </authorList>
    </citation>
    <scope>NUCLEOTIDE SEQUENCE [LARGE SCALE GENOMIC DNA]</scope>
    <source>
        <strain evidence="11">DSM 24967</strain>
    </source>
</reference>
<accession>A0A1T5EBZ5</accession>
<dbReference type="EMBL" id="FUYQ01000025">
    <property type="protein sequence ID" value="SKB81421.1"/>
    <property type="molecule type" value="Genomic_DNA"/>
</dbReference>
<dbReference type="AlphaFoldDB" id="A0A1T5EBZ5"/>
<gene>
    <name evidence="10" type="ORF">SAMN05660349_02895</name>
</gene>
<keyword evidence="2 8" id="KW-0812">Transmembrane</keyword>
<dbReference type="InterPro" id="IPR016169">
    <property type="entry name" value="FAD-bd_PCMH_sub2"/>
</dbReference>
<dbReference type="Pfam" id="PF01595">
    <property type="entry name" value="CNNM"/>
    <property type="match status" value="1"/>
</dbReference>
<feature type="transmembrane region" description="Helical" evidence="8">
    <location>
        <begin position="54"/>
        <end position="77"/>
    </location>
</feature>
<evidence type="ECO:0000259" key="9">
    <source>
        <dbReference type="PROSITE" id="PS51371"/>
    </source>
</evidence>
<feature type="transmembrane region" description="Helical" evidence="8">
    <location>
        <begin position="6"/>
        <end position="25"/>
    </location>
</feature>
<feature type="domain" description="CBS" evidence="9">
    <location>
        <begin position="269"/>
        <end position="328"/>
    </location>
</feature>
<feature type="transmembrane region" description="Helical" evidence="8">
    <location>
        <begin position="143"/>
        <end position="160"/>
    </location>
</feature>
<dbReference type="PANTHER" id="PTHR22777:SF17">
    <property type="entry name" value="UPF0053 PROTEIN SLL0260"/>
    <property type="match status" value="1"/>
</dbReference>
<dbReference type="SMART" id="SM01091">
    <property type="entry name" value="CorC_HlyC"/>
    <property type="match status" value="1"/>
</dbReference>
<dbReference type="InterPro" id="IPR036318">
    <property type="entry name" value="FAD-bd_PCMH-like_sf"/>
</dbReference>
<dbReference type="SUPFAM" id="SSF56176">
    <property type="entry name" value="FAD-binding/transporter-associated domain-like"/>
    <property type="match status" value="1"/>
</dbReference>
<keyword evidence="4 8" id="KW-1133">Transmembrane helix</keyword>
<evidence type="ECO:0000256" key="5">
    <source>
        <dbReference type="ARBA" id="ARBA00023122"/>
    </source>
</evidence>
<dbReference type="Pfam" id="PF00571">
    <property type="entry name" value="CBS"/>
    <property type="match status" value="2"/>
</dbReference>
<evidence type="ECO:0000256" key="1">
    <source>
        <dbReference type="ARBA" id="ARBA00004141"/>
    </source>
</evidence>
<comment type="subcellular location">
    <subcellularLocation>
        <location evidence="1">Membrane</location>
        <topology evidence="1">Multi-pass membrane protein</topology>
    </subcellularLocation>
</comment>
<dbReference type="GO" id="GO:0005886">
    <property type="term" value="C:plasma membrane"/>
    <property type="evidence" value="ECO:0007669"/>
    <property type="project" value="TreeGrafter"/>
</dbReference>
<dbReference type="PROSITE" id="PS51371">
    <property type="entry name" value="CBS"/>
    <property type="match status" value="1"/>
</dbReference>
<evidence type="ECO:0000256" key="7">
    <source>
        <dbReference type="PROSITE-ProRule" id="PRU00703"/>
    </source>
</evidence>
<feature type="transmembrane region" description="Helical" evidence="8">
    <location>
        <begin position="89"/>
        <end position="109"/>
    </location>
</feature>
<keyword evidence="6 8" id="KW-0472">Membrane</keyword>
<keyword evidence="11" id="KW-1185">Reference proteome</keyword>
<dbReference type="InterPro" id="IPR044751">
    <property type="entry name" value="Ion_transp-like_CBS"/>
</dbReference>